<organism evidence="1 2">
    <name type="scientific">Nocardioides soli</name>
    <dbReference type="NCBI Taxonomy" id="1036020"/>
    <lineage>
        <taxon>Bacteria</taxon>
        <taxon>Bacillati</taxon>
        <taxon>Actinomycetota</taxon>
        <taxon>Actinomycetes</taxon>
        <taxon>Propionibacteriales</taxon>
        <taxon>Nocardioidaceae</taxon>
        <taxon>Nocardioides</taxon>
    </lineage>
</organism>
<name>A0A7W4Z4C8_9ACTN</name>
<dbReference type="RefSeq" id="WP_183594492.1">
    <property type="nucleotide sequence ID" value="NZ_JACHWR010000003.1"/>
</dbReference>
<dbReference type="EMBL" id="JACHWR010000003">
    <property type="protein sequence ID" value="MBB3044600.1"/>
    <property type="molecule type" value="Genomic_DNA"/>
</dbReference>
<dbReference type="Proteomes" id="UP000589626">
    <property type="component" value="Unassembled WGS sequence"/>
</dbReference>
<sequence length="93" mass="10585">MTGRLRQDVGALRGFLEARLMEDLARIWARDAVAVDPERRPGMAAQVEVVDDLLRVVRSGGLPERRELRILLHGYGGHPDFDPAWQALLRDWL</sequence>
<comment type="caution">
    <text evidence="1">The sequence shown here is derived from an EMBL/GenBank/DDBJ whole genome shotgun (WGS) entry which is preliminary data.</text>
</comment>
<evidence type="ECO:0000313" key="1">
    <source>
        <dbReference type="EMBL" id="MBB3044600.1"/>
    </source>
</evidence>
<protein>
    <submittedName>
        <fullName evidence="1">Uncharacterized protein</fullName>
    </submittedName>
</protein>
<evidence type="ECO:0000313" key="2">
    <source>
        <dbReference type="Proteomes" id="UP000589626"/>
    </source>
</evidence>
<dbReference type="AlphaFoldDB" id="A0A7W4Z4C8"/>
<gene>
    <name evidence="1" type="ORF">FHU40_004437</name>
</gene>
<keyword evidence="2" id="KW-1185">Reference proteome</keyword>
<proteinExistence type="predicted"/>
<reference evidence="1 2" key="1">
    <citation type="submission" date="2020-08" db="EMBL/GenBank/DDBJ databases">
        <title>Sequencing the genomes of 1000 actinobacteria strains.</title>
        <authorList>
            <person name="Klenk H.-P."/>
        </authorList>
    </citation>
    <scope>NUCLEOTIDE SEQUENCE [LARGE SCALE GENOMIC DNA]</scope>
    <source>
        <strain evidence="1 2">DSM 105498</strain>
    </source>
</reference>
<accession>A0A7W4Z4C8</accession>